<dbReference type="InterPro" id="IPR012334">
    <property type="entry name" value="Pectin_lyas_fold"/>
</dbReference>
<dbReference type="EC" id="3.2.1.15" evidence="10"/>
<dbReference type="InterPro" id="IPR011050">
    <property type="entry name" value="Pectin_lyase_fold/virulence"/>
</dbReference>
<dbReference type="GO" id="GO:0005975">
    <property type="term" value="P:carbohydrate metabolic process"/>
    <property type="evidence" value="ECO:0007669"/>
    <property type="project" value="InterPro"/>
</dbReference>
<dbReference type="PANTHER" id="PTHR31375">
    <property type="match status" value="1"/>
</dbReference>
<dbReference type="AlphaFoldDB" id="A0A396JFI9"/>
<dbReference type="Pfam" id="PF00295">
    <property type="entry name" value="Glyco_hydro_28"/>
    <property type="match status" value="1"/>
</dbReference>
<dbReference type="InterPro" id="IPR000743">
    <property type="entry name" value="Glyco_hydro_28"/>
</dbReference>
<dbReference type="Proteomes" id="UP000265566">
    <property type="component" value="Chromosome 1"/>
</dbReference>
<keyword evidence="3" id="KW-0134">Cell wall</keyword>
<proteinExistence type="inferred from homology"/>
<comment type="similarity">
    <text evidence="2 8">Belongs to the glycosyl hydrolase 28 family.</text>
</comment>
<evidence type="ECO:0000256" key="1">
    <source>
        <dbReference type="ARBA" id="ARBA00004191"/>
    </source>
</evidence>
<organism evidence="10">
    <name type="scientific">Medicago truncatula</name>
    <name type="common">Barrel medic</name>
    <name type="synonym">Medicago tribuloides</name>
    <dbReference type="NCBI Taxonomy" id="3880"/>
    <lineage>
        <taxon>Eukaryota</taxon>
        <taxon>Viridiplantae</taxon>
        <taxon>Streptophyta</taxon>
        <taxon>Embryophyta</taxon>
        <taxon>Tracheophyta</taxon>
        <taxon>Spermatophyta</taxon>
        <taxon>Magnoliopsida</taxon>
        <taxon>eudicotyledons</taxon>
        <taxon>Gunneridae</taxon>
        <taxon>Pentapetalae</taxon>
        <taxon>rosids</taxon>
        <taxon>fabids</taxon>
        <taxon>Fabales</taxon>
        <taxon>Fabaceae</taxon>
        <taxon>Papilionoideae</taxon>
        <taxon>50 kb inversion clade</taxon>
        <taxon>NPAAA clade</taxon>
        <taxon>Hologalegina</taxon>
        <taxon>IRL clade</taxon>
        <taxon>Trifolieae</taxon>
        <taxon>Medicago</taxon>
    </lineage>
</organism>
<dbReference type="GO" id="GO:0071555">
    <property type="term" value="P:cell wall organization"/>
    <property type="evidence" value="ECO:0007669"/>
    <property type="project" value="UniProtKB-KW"/>
</dbReference>
<dbReference type="InterPro" id="IPR006626">
    <property type="entry name" value="PbH1"/>
</dbReference>
<keyword evidence="7" id="KW-0961">Cell wall biogenesis/degradation</keyword>
<evidence type="ECO:0000256" key="8">
    <source>
        <dbReference type="RuleBase" id="RU361169"/>
    </source>
</evidence>
<comment type="subcellular location">
    <subcellularLocation>
        <location evidence="1">Secreted</location>
        <location evidence="1">Cell wall</location>
    </subcellularLocation>
</comment>
<dbReference type="EMBL" id="PSQE01000001">
    <property type="protein sequence ID" value="RHN77026.1"/>
    <property type="molecule type" value="Genomic_DNA"/>
</dbReference>
<protein>
    <submittedName>
        <fullName evidence="10">Putative polygalacturonase</fullName>
        <ecNumber evidence="10">3.2.1.15</ecNumber>
    </submittedName>
</protein>
<feature type="transmembrane region" description="Helical" evidence="9">
    <location>
        <begin position="12"/>
        <end position="32"/>
    </location>
</feature>
<evidence type="ECO:0000256" key="4">
    <source>
        <dbReference type="ARBA" id="ARBA00022525"/>
    </source>
</evidence>
<name>A0A396JFI9_MEDTR</name>
<dbReference type="SMART" id="SM00710">
    <property type="entry name" value="PbH1"/>
    <property type="match status" value="5"/>
</dbReference>
<accession>A0A396JFI9</accession>
<evidence type="ECO:0000256" key="2">
    <source>
        <dbReference type="ARBA" id="ARBA00008834"/>
    </source>
</evidence>
<keyword evidence="9" id="KW-1133">Transmembrane helix</keyword>
<evidence type="ECO:0000256" key="5">
    <source>
        <dbReference type="ARBA" id="ARBA00022801"/>
    </source>
</evidence>
<comment type="caution">
    <text evidence="10">The sequence shown here is derived from an EMBL/GenBank/DDBJ whole genome shotgun (WGS) entry which is preliminary data.</text>
</comment>
<keyword evidence="9" id="KW-0812">Transmembrane</keyword>
<sequence length="412" mass="44984">MQYPLSANTNNGWYTCSLVDLLIVYILILSIASCNSWVVNGEDTLDVIHYGAKGDGRTDDSKAFVEAFKALCRGRYGNTLVVPNGRSFFVRPTLNFSGPCHSKNINIKIMGNILAPKRSDWGRECSLYWIHFFNIHGLILDGSGVINGNGEDWWSKVKGTGGCPRIPTALQFDKCDGLQITGLTHINGPGPHIAVTDSQDITISHIHINSPKESHNTDGIDLTRAIRVNVHDIPIRSGDDCIAIKGGSQFVNVSQVTCGPGHGISVGSLGGHGSPEFVEHLRIKNCTFNGGDSAVKIKTWPGGKGYAKDIIFEDIILYQTNYPVYIDQHYMKTPEQHQAVKISNIKFSNIHGTCIDENAIVLDCAKIGCYDITLNQIKITSINRKKPASVKCKNVHGTATNIISPKGSCVNH</sequence>
<evidence type="ECO:0000256" key="9">
    <source>
        <dbReference type="SAM" id="Phobius"/>
    </source>
</evidence>
<evidence type="ECO:0000256" key="6">
    <source>
        <dbReference type="ARBA" id="ARBA00023295"/>
    </source>
</evidence>
<keyword evidence="6 8" id="KW-0326">Glycosidase</keyword>
<gene>
    <name evidence="10" type="ORF">MtrunA17_Chr1g0150291</name>
</gene>
<dbReference type="Gene3D" id="2.160.20.10">
    <property type="entry name" value="Single-stranded right-handed beta-helix, Pectin lyase-like"/>
    <property type="match status" value="1"/>
</dbReference>
<dbReference type="Gramene" id="rna433">
    <property type="protein sequence ID" value="RHN77026.1"/>
    <property type="gene ID" value="gene433"/>
</dbReference>
<keyword evidence="5 8" id="KW-0378">Hydrolase</keyword>
<keyword evidence="9" id="KW-0472">Membrane</keyword>
<evidence type="ECO:0000256" key="7">
    <source>
        <dbReference type="ARBA" id="ARBA00023316"/>
    </source>
</evidence>
<evidence type="ECO:0000313" key="10">
    <source>
        <dbReference type="EMBL" id="RHN77026.1"/>
    </source>
</evidence>
<reference evidence="10" key="1">
    <citation type="journal article" date="2018" name="Nat. Plants">
        <title>Whole-genome landscape of Medicago truncatula symbiotic genes.</title>
        <authorList>
            <person name="Pecrix Y."/>
            <person name="Gamas P."/>
            <person name="Carrere S."/>
        </authorList>
    </citation>
    <scope>NUCLEOTIDE SEQUENCE</scope>
    <source>
        <tissue evidence="10">Leaves</tissue>
    </source>
</reference>
<keyword evidence="4" id="KW-0964">Secreted</keyword>
<dbReference type="GO" id="GO:0004650">
    <property type="term" value="F:polygalacturonase activity"/>
    <property type="evidence" value="ECO:0007669"/>
    <property type="project" value="UniProtKB-EC"/>
</dbReference>
<evidence type="ECO:0000256" key="3">
    <source>
        <dbReference type="ARBA" id="ARBA00022512"/>
    </source>
</evidence>
<dbReference type="SUPFAM" id="SSF51126">
    <property type="entry name" value="Pectin lyase-like"/>
    <property type="match status" value="1"/>
</dbReference>